<feature type="region of interest" description="Disordered" evidence="2">
    <location>
        <begin position="92"/>
        <end position="112"/>
    </location>
</feature>
<dbReference type="PANTHER" id="PTHR47784:SF5">
    <property type="entry name" value="STEROL UPTAKE CONTROL PROTEIN 2"/>
    <property type="match status" value="1"/>
</dbReference>
<evidence type="ECO:0000256" key="2">
    <source>
        <dbReference type="SAM" id="MobiDB-lite"/>
    </source>
</evidence>
<dbReference type="SMART" id="SM00066">
    <property type="entry name" value="GAL4"/>
    <property type="match status" value="1"/>
</dbReference>
<dbReference type="CDD" id="cd00067">
    <property type="entry name" value="GAL4"/>
    <property type="match status" value="1"/>
</dbReference>
<dbReference type="InParanoid" id="A0A136IR84"/>
<accession>A0A136IR84</accession>
<dbReference type="EMBL" id="KQ964263">
    <property type="protein sequence ID" value="KXJ87378.1"/>
    <property type="molecule type" value="Genomic_DNA"/>
</dbReference>
<feature type="compositionally biased region" description="Pro residues" evidence="2">
    <location>
        <begin position="694"/>
        <end position="703"/>
    </location>
</feature>
<proteinExistence type="predicted"/>
<feature type="compositionally biased region" description="Low complexity" evidence="2">
    <location>
        <begin position="722"/>
        <end position="745"/>
    </location>
</feature>
<dbReference type="InterPro" id="IPR001138">
    <property type="entry name" value="Zn2Cys6_DnaBD"/>
</dbReference>
<dbReference type="Gene3D" id="4.10.240.10">
    <property type="entry name" value="Zn(2)-C6 fungal-type DNA-binding domain"/>
    <property type="match status" value="1"/>
</dbReference>
<dbReference type="Pfam" id="PF00172">
    <property type="entry name" value="Zn_clus"/>
    <property type="match status" value="1"/>
</dbReference>
<feature type="domain" description="Zn(2)-C6 fungal-type" evidence="3">
    <location>
        <begin position="37"/>
        <end position="67"/>
    </location>
</feature>
<feature type="compositionally biased region" description="Low complexity" evidence="2">
    <location>
        <begin position="664"/>
        <end position="693"/>
    </location>
</feature>
<dbReference type="PROSITE" id="PS00463">
    <property type="entry name" value="ZN2_CY6_FUNGAL_1"/>
    <property type="match status" value="1"/>
</dbReference>
<protein>
    <recommendedName>
        <fullName evidence="3">Zn(2)-C6 fungal-type domain-containing protein</fullName>
    </recommendedName>
</protein>
<feature type="compositionally biased region" description="Basic and acidic residues" evidence="2">
    <location>
        <begin position="397"/>
        <end position="406"/>
    </location>
</feature>
<feature type="region of interest" description="Disordered" evidence="2">
    <location>
        <begin position="556"/>
        <end position="577"/>
    </location>
</feature>
<evidence type="ECO:0000313" key="5">
    <source>
        <dbReference type="Proteomes" id="UP000070501"/>
    </source>
</evidence>
<feature type="compositionally biased region" description="Polar residues" evidence="2">
    <location>
        <begin position="1"/>
        <end position="21"/>
    </location>
</feature>
<dbReference type="PANTHER" id="PTHR47784">
    <property type="entry name" value="STEROL UPTAKE CONTROL PROTEIN 2"/>
    <property type="match status" value="1"/>
</dbReference>
<dbReference type="OrthoDB" id="3509362at2759"/>
<keyword evidence="1" id="KW-0539">Nucleus</keyword>
<dbReference type="PROSITE" id="PS50048">
    <property type="entry name" value="ZN2_CY6_FUNGAL_2"/>
    <property type="match status" value="1"/>
</dbReference>
<keyword evidence="5" id="KW-1185">Reference proteome</keyword>
<dbReference type="AlphaFoldDB" id="A0A136IR84"/>
<feature type="region of interest" description="Disordered" evidence="2">
    <location>
        <begin position="1"/>
        <end position="22"/>
    </location>
</feature>
<feature type="compositionally biased region" description="Low complexity" evidence="2">
    <location>
        <begin position="556"/>
        <end position="565"/>
    </location>
</feature>
<feature type="compositionally biased region" description="Basic and acidic residues" evidence="2">
    <location>
        <begin position="653"/>
        <end position="663"/>
    </location>
</feature>
<feature type="compositionally biased region" description="Low complexity" evidence="2">
    <location>
        <begin position="214"/>
        <end position="231"/>
    </location>
</feature>
<dbReference type="InterPro" id="IPR053157">
    <property type="entry name" value="Sterol_Uptake_Regulator"/>
</dbReference>
<feature type="region of interest" description="Disordered" evidence="2">
    <location>
        <begin position="214"/>
        <end position="235"/>
    </location>
</feature>
<evidence type="ECO:0000259" key="3">
    <source>
        <dbReference type="PROSITE" id="PS50048"/>
    </source>
</evidence>
<feature type="region of interest" description="Disordered" evidence="2">
    <location>
        <begin position="650"/>
        <end position="745"/>
    </location>
</feature>
<sequence length="822" mass="88301">MASTLIQFRSGATAQEQQQQPRGCLTGRAYHSKSRAGCFACKKRHVRCDEGRPACSACRRLLLRCEYPREPHRVAKNAAPAEQQAMQRVLLPSDETPGKKQAPISVRKPPNRRETAPAALFHTTSRKLRLTRHLWTAEDSARAIVHSAFATFDPVGLTRSEVFSEILPRESLHRDCYRYVCLAIRDLSNSPNTALRANGFRALGRPEDYIYTNGSSSTSSSSGSSSSSSSSHTGKDRHLISAVGNYARALAAFRDALPAMAAPDVALATLCFAVLELLQGNFASRNAVMAAGVAVLRPHVVSPRGARADGATRYGLHPRYGDSRVLCSTECVLVRFVAAGVLGGLMAPPPPPPSDGQGGSRQTEKKNKSPSPPPPPLLPSFLLPETLPAPPPPAHEGQGKGESSHDALRRQWNAFHGTLESWVLSLHWAVSVGHMLDAEKHLRDQARLLEHMGVWQDELRRRQRRRLGTSSDMMTFRRLRAYLHCRQVAMAVTSHEEEEGGDVDFASLLSLACTLSPEIDGFAVLSFADTFLDCSILPVMSRQAALAVAADVSNTTTGTTTTTTTSRPSPWQPDRGQQRLAEQQLGLLDIMAVVVERAFDEHAEVLLGNRSVERQQRDSASSSPSTSCSLPVGACGAGCHRCRPPHLGSEQHGGIDAKGRDEPLSTWSGSLSSSSASWSSSSSSSSLLSLSSTSPPPPEPSLPPKSTGPDVFPQAHNGTLTSSSAPAAGSSVADPRSSPSYCSSASPSSSCHSPSLCASTSHLQALRQQQQKQSQIPHHLSGGFQVMPLRARKELTLRCIPMHVATAAAALREGVFCARVVA</sequence>
<organism evidence="4 5">
    <name type="scientific">Microdochium bolleyi</name>
    <dbReference type="NCBI Taxonomy" id="196109"/>
    <lineage>
        <taxon>Eukaryota</taxon>
        <taxon>Fungi</taxon>
        <taxon>Dikarya</taxon>
        <taxon>Ascomycota</taxon>
        <taxon>Pezizomycotina</taxon>
        <taxon>Sordariomycetes</taxon>
        <taxon>Xylariomycetidae</taxon>
        <taxon>Xylariales</taxon>
        <taxon>Microdochiaceae</taxon>
        <taxon>Microdochium</taxon>
    </lineage>
</organism>
<dbReference type="GO" id="GO:0001228">
    <property type="term" value="F:DNA-binding transcription activator activity, RNA polymerase II-specific"/>
    <property type="evidence" value="ECO:0007669"/>
    <property type="project" value="TreeGrafter"/>
</dbReference>
<dbReference type="GO" id="GO:0008270">
    <property type="term" value="F:zinc ion binding"/>
    <property type="evidence" value="ECO:0007669"/>
    <property type="project" value="InterPro"/>
</dbReference>
<feature type="region of interest" description="Disordered" evidence="2">
    <location>
        <begin position="610"/>
        <end position="630"/>
    </location>
</feature>
<name>A0A136IR84_9PEZI</name>
<gene>
    <name evidence="4" type="ORF">Micbo1qcDRAFT_208386</name>
</gene>
<dbReference type="InterPro" id="IPR036864">
    <property type="entry name" value="Zn2-C6_fun-type_DNA-bd_sf"/>
</dbReference>
<reference evidence="5" key="1">
    <citation type="submission" date="2016-02" db="EMBL/GenBank/DDBJ databases">
        <title>Draft genome sequence of Microdochium bolleyi, a fungal endophyte of beachgrass.</title>
        <authorList>
            <consortium name="DOE Joint Genome Institute"/>
            <person name="David A.S."/>
            <person name="May G."/>
            <person name="Haridas S."/>
            <person name="Lim J."/>
            <person name="Wang M."/>
            <person name="Labutti K."/>
            <person name="Lipzen A."/>
            <person name="Barry K."/>
            <person name="Grigoriev I.V."/>
        </authorList>
    </citation>
    <scope>NUCLEOTIDE SEQUENCE [LARGE SCALE GENOMIC DNA]</scope>
    <source>
        <strain evidence="5">J235TASD1</strain>
    </source>
</reference>
<evidence type="ECO:0000256" key="1">
    <source>
        <dbReference type="ARBA" id="ARBA00023242"/>
    </source>
</evidence>
<evidence type="ECO:0000313" key="4">
    <source>
        <dbReference type="EMBL" id="KXJ87378.1"/>
    </source>
</evidence>
<feature type="region of interest" description="Disordered" evidence="2">
    <location>
        <begin position="346"/>
        <end position="406"/>
    </location>
</feature>
<feature type="compositionally biased region" description="Low complexity" evidence="2">
    <location>
        <begin position="619"/>
        <end position="629"/>
    </location>
</feature>
<dbReference type="Proteomes" id="UP000070501">
    <property type="component" value="Unassembled WGS sequence"/>
</dbReference>
<dbReference type="SUPFAM" id="SSF57701">
    <property type="entry name" value="Zn2/Cys6 DNA-binding domain"/>
    <property type="match status" value="1"/>
</dbReference>